<sequence>MKLKIIAMGDWHISSSEMSNVNLESLKTSLLGNCLDTDIIIFTYSGDLACYGKAEEYRYAKHFFDEIKDLFEAKGVLVYFIFSPGNHDISFESDEFSEDEFSEFLESQCLNFLRNPSNKIFRRNILAAQRSFNEFADLYKDNSIKVIGDSFLDVYKYQLNNHISLSIFSLNSSFMSKKKDQYGTHSFPFNYYDEFVTDNASRINILLMHHPFSWFEYQDRKFEAPTIAQKMDIIIFGHEHMNENSIDPDLLTRYLFIKNLDNSIGDSGYTVLDFEGDKFNRYDMQYEINSNSYVVHKTTEPITITNKNESHSFSLKDKYLDFLNDIGTPISHSKGDLKLNDIFVTPRLSKKVSDEVEEMIDYTKIIQDLSIKTYKKCIVGSDKCGKTTLVKKIISHLHYKNMLPIYLDGESFTLLNKSAEANLRALISSQYNTDIDLMNNKDNIVVIIDSLDSLNARNKSKFKDFFENIMTQYEKVIITSRKNMLTTILDDIVTYDFEVIQINNFVTRQVRDLIRQWIVYKVDNIVENELLIAEDEYYKQVSELLKASNLGSKPLFILMILNSIDKGYSNIERDKDNFFSTFHSNIINDSLSIYITESSNKNAIFNFLEYLSYSFFINDQSQMSYVEFAQFHESYLIEFDITKHKCKELYSINSLIEILCKCNILLENDNFISFKHKYTYYYFISERIIKMGSERDCVIEKLSEKLYIDDYANIFIYLVHRMGEGLLEHIFRINSQINITKESLCLVNEAYIFSDMKIKIKDIDKIINEPTVIGKTAKERRDLKEDNIHENFDEHESVDNKEKTIYEAAVELNEAISAIRINEIINIVLRNYWGQLNADNQNVLIKIIIQNGLGVAKHFIDYIVKVKEKFITRVINELQEALSEEVSVFEQDKIKEEFVDRINDQLDALSYQLLIVSFRDTRDKLLIVQLYENIFKILLEEYGVSGQILSVLLELKVRANGELLNKKRLLKKMTDNREHFEKYPYILTLVKNFVADLYYNYNINEPERMQINEHLKISSKSSVIETHKGRIDRK</sequence>
<comment type="caution">
    <text evidence="4">The sequence shown here is derived from an EMBL/GenBank/DDBJ whole genome shotgun (WGS) entry which is preliminary data.</text>
</comment>
<dbReference type="InterPro" id="IPR004843">
    <property type="entry name" value="Calcineurin-like_PHP"/>
</dbReference>
<protein>
    <submittedName>
        <fullName evidence="4">DNA polymerase III delta prime subunit</fullName>
    </submittedName>
</protein>
<gene>
    <name evidence="4" type="ORF">JOC49_002528</name>
</gene>
<feature type="domain" description="NACHT" evidence="2">
    <location>
        <begin position="377"/>
        <end position="518"/>
    </location>
</feature>
<dbReference type="SUPFAM" id="SSF56300">
    <property type="entry name" value="Metallo-dependent phosphatases"/>
    <property type="match status" value="1"/>
</dbReference>
<dbReference type="SUPFAM" id="SSF52540">
    <property type="entry name" value="P-loop containing nucleoside triphosphate hydrolases"/>
    <property type="match status" value="1"/>
</dbReference>
<dbReference type="RefSeq" id="WP_204665382.1">
    <property type="nucleotide sequence ID" value="NZ_JAFBDT010000040.1"/>
</dbReference>
<dbReference type="Gene3D" id="3.60.21.10">
    <property type="match status" value="1"/>
</dbReference>
<accession>A0ABS2MUB7</accession>
<dbReference type="Proteomes" id="UP000767854">
    <property type="component" value="Unassembled WGS sequence"/>
</dbReference>
<dbReference type="InterPro" id="IPR007111">
    <property type="entry name" value="NACHT_NTPase"/>
</dbReference>
<dbReference type="PANTHER" id="PTHR31302:SF0">
    <property type="entry name" value="TRANSMEMBRANE PROTEIN WITH METALLOPHOSPHOESTERASE DOMAIN"/>
    <property type="match status" value="1"/>
</dbReference>
<evidence type="ECO:0000313" key="4">
    <source>
        <dbReference type="EMBL" id="MBM7562955.1"/>
    </source>
</evidence>
<dbReference type="InterPro" id="IPR029052">
    <property type="entry name" value="Metallo-depent_PP-like"/>
</dbReference>
<dbReference type="InterPro" id="IPR057123">
    <property type="entry name" value="STAND_NTPase4_dom"/>
</dbReference>
<dbReference type="InterPro" id="IPR051158">
    <property type="entry name" value="Metallophosphoesterase_sf"/>
</dbReference>
<evidence type="ECO:0000259" key="3">
    <source>
        <dbReference type="Pfam" id="PF24406"/>
    </source>
</evidence>
<dbReference type="PANTHER" id="PTHR31302">
    <property type="entry name" value="TRANSMEMBRANE PROTEIN WITH METALLOPHOSPHOESTERASE DOMAIN-RELATED"/>
    <property type="match status" value="1"/>
</dbReference>
<evidence type="ECO:0000259" key="1">
    <source>
        <dbReference type="Pfam" id="PF00149"/>
    </source>
</evidence>
<feature type="domain" description="Calcineurin-like phosphoesterase" evidence="1">
    <location>
        <begin position="3"/>
        <end position="241"/>
    </location>
</feature>
<proteinExistence type="predicted"/>
<dbReference type="Gene3D" id="3.40.50.300">
    <property type="entry name" value="P-loop containing nucleotide triphosphate hydrolases"/>
    <property type="match status" value="1"/>
</dbReference>
<feature type="domain" description="STAND NTPase 4 small alpha/beta" evidence="3">
    <location>
        <begin position="623"/>
        <end position="684"/>
    </location>
</feature>
<dbReference type="InterPro" id="IPR027417">
    <property type="entry name" value="P-loop_NTPase"/>
</dbReference>
<keyword evidence="5" id="KW-1185">Reference proteome</keyword>
<dbReference type="Pfam" id="PF24406">
    <property type="entry name" value="nSTAND_NTPase4"/>
    <property type="match status" value="1"/>
</dbReference>
<name>A0ABS2MUB7_9FIRM</name>
<evidence type="ECO:0000313" key="5">
    <source>
        <dbReference type="Proteomes" id="UP000767854"/>
    </source>
</evidence>
<dbReference type="Pfam" id="PF05729">
    <property type="entry name" value="NACHT"/>
    <property type="match status" value="1"/>
</dbReference>
<reference evidence="4 5" key="1">
    <citation type="submission" date="2021-01" db="EMBL/GenBank/DDBJ databases">
        <title>Genomic Encyclopedia of Type Strains, Phase IV (KMG-IV): sequencing the most valuable type-strain genomes for metagenomic binning, comparative biology and taxonomic classification.</title>
        <authorList>
            <person name="Goeker M."/>
        </authorList>
    </citation>
    <scope>NUCLEOTIDE SEQUENCE [LARGE SCALE GENOMIC DNA]</scope>
    <source>
        <strain evidence="4 5">DSM 24436</strain>
    </source>
</reference>
<evidence type="ECO:0000259" key="2">
    <source>
        <dbReference type="Pfam" id="PF05729"/>
    </source>
</evidence>
<dbReference type="Pfam" id="PF00149">
    <property type="entry name" value="Metallophos"/>
    <property type="match status" value="1"/>
</dbReference>
<organism evidence="4 5">
    <name type="scientific">Fusibacter tunisiensis</name>
    <dbReference type="NCBI Taxonomy" id="1008308"/>
    <lineage>
        <taxon>Bacteria</taxon>
        <taxon>Bacillati</taxon>
        <taxon>Bacillota</taxon>
        <taxon>Clostridia</taxon>
        <taxon>Eubacteriales</taxon>
        <taxon>Eubacteriales Family XII. Incertae Sedis</taxon>
        <taxon>Fusibacter</taxon>
    </lineage>
</organism>
<dbReference type="EMBL" id="JAFBDT010000040">
    <property type="protein sequence ID" value="MBM7562955.1"/>
    <property type="molecule type" value="Genomic_DNA"/>
</dbReference>